<evidence type="ECO:0000259" key="9">
    <source>
        <dbReference type="Pfam" id="PF00482"/>
    </source>
</evidence>
<dbReference type="PRINTS" id="PR00812">
    <property type="entry name" value="BCTERIALGSPF"/>
</dbReference>
<dbReference type="PANTHER" id="PTHR30012:SF7">
    <property type="entry name" value="PROTEIN TRANSPORT PROTEIN HOFC HOMOLOG"/>
    <property type="match status" value="1"/>
</dbReference>
<comment type="subcellular location">
    <subcellularLocation>
        <location evidence="1">Cell inner membrane</location>
        <topology evidence="1">Multi-pass membrane protein</topology>
    </subcellularLocation>
</comment>
<dbReference type="Pfam" id="PF00482">
    <property type="entry name" value="T2SSF"/>
    <property type="match status" value="2"/>
</dbReference>
<proteinExistence type="inferred from homology"/>
<dbReference type="FunFam" id="1.20.81.30:FF:000001">
    <property type="entry name" value="Type II secretion system protein F"/>
    <property type="match status" value="2"/>
</dbReference>
<evidence type="ECO:0000256" key="3">
    <source>
        <dbReference type="ARBA" id="ARBA00022475"/>
    </source>
</evidence>
<dbReference type="InterPro" id="IPR042094">
    <property type="entry name" value="T2SS_GspF_sf"/>
</dbReference>
<keyword evidence="3" id="KW-1003">Cell membrane</keyword>
<protein>
    <submittedName>
        <fullName evidence="10">Pilus assembly protein PilC</fullName>
    </submittedName>
</protein>
<dbReference type="PANTHER" id="PTHR30012">
    <property type="entry name" value="GENERAL SECRETION PATHWAY PROTEIN"/>
    <property type="match status" value="1"/>
</dbReference>
<dbReference type="Gene3D" id="1.20.81.30">
    <property type="entry name" value="Type II secretion system (T2SS), domain F"/>
    <property type="match status" value="2"/>
</dbReference>
<keyword evidence="11" id="KW-1185">Reference proteome</keyword>
<dbReference type="InterPro" id="IPR003004">
    <property type="entry name" value="GspF/PilC"/>
</dbReference>
<dbReference type="OrthoDB" id="5297636at2"/>
<comment type="similarity">
    <text evidence="2">Belongs to the GSP F family.</text>
</comment>
<dbReference type="EMBL" id="LUKE01000002">
    <property type="protein sequence ID" value="KYG64947.1"/>
    <property type="molecule type" value="Genomic_DNA"/>
</dbReference>
<evidence type="ECO:0000313" key="11">
    <source>
        <dbReference type="Proteomes" id="UP000075320"/>
    </source>
</evidence>
<evidence type="ECO:0000256" key="4">
    <source>
        <dbReference type="ARBA" id="ARBA00022519"/>
    </source>
</evidence>
<dbReference type="GO" id="GO:0015628">
    <property type="term" value="P:protein secretion by the type II secretion system"/>
    <property type="evidence" value="ECO:0007669"/>
    <property type="project" value="TreeGrafter"/>
</dbReference>
<name>A0A150WMB8_BDEBC</name>
<dbReference type="RefSeq" id="WP_061835458.1">
    <property type="nucleotide sequence ID" value="NZ_LUKE01000002.1"/>
</dbReference>
<feature type="transmembrane region" description="Helical" evidence="8">
    <location>
        <begin position="170"/>
        <end position="193"/>
    </location>
</feature>
<keyword evidence="4" id="KW-0997">Cell inner membrane</keyword>
<evidence type="ECO:0000256" key="8">
    <source>
        <dbReference type="SAM" id="Phobius"/>
    </source>
</evidence>
<gene>
    <name evidence="10" type="ORF">AZI86_12170</name>
</gene>
<feature type="domain" description="Type II secretion system protein GspF" evidence="9">
    <location>
        <begin position="275"/>
        <end position="396"/>
    </location>
</feature>
<reference evidence="10 11" key="1">
    <citation type="submission" date="2016-03" db="EMBL/GenBank/DDBJ databases">
        <authorList>
            <person name="Ploux O."/>
        </authorList>
    </citation>
    <scope>NUCLEOTIDE SEQUENCE [LARGE SCALE GENOMIC DNA]</scope>
    <source>
        <strain evidence="10 11">R0</strain>
    </source>
</reference>
<keyword evidence="7 8" id="KW-0472">Membrane</keyword>
<accession>A0A150WMB8</accession>
<dbReference type="AlphaFoldDB" id="A0A150WMB8"/>
<dbReference type="GO" id="GO:0005886">
    <property type="term" value="C:plasma membrane"/>
    <property type="evidence" value="ECO:0007669"/>
    <property type="project" value="UniProtKB-SubCell"/>
</dbReference>
<evidence type="ECO:0000256" key="5">
    <source>
        <dbReference type="ARBA" id="ARBA00022692"/>
    </source>
</evidence>
<sequence length="407" mass="44139">MAKFQYQAKNAAGQIEQGEVEAASQQEAIVRLRARKLTPLRLVQFGGSRTSAGKTSSLFAARVKGKDLQIFTRQFATLINAGIPVVDSLKILSEGLRPGLLKEASAQVKTSIEGGKRLADSMAQVPNVFDKLYVNMIQAGEEAGILDGILQRLASYMEKSEKIKGQVKGALVYPVVIIIVALIVISGILVFIIPKFMEFFSNSGKEPPLLTQLVVQLSNSMIHNWYVYIGFCVVGPFFFMQWLKTDAGRDAFDRFVMKAPVFGEVVQKSAIARLTRTLSTLLGSGVGLIEAIEISAKTAGNIVIEQSLMRSKQSVIEGRTFAAPLGKEKAFPDMVVQMISIGEQSGTMDIMLGKIADFYEDEVETSVKAMTSLLEPLLMVVLGGIIAVLVIAMYLPIFSMADVVGGG</sequence>
<feature type="domain" description="Type II secretion system protein GspF" evidence="9">
    <location>
        <begin position="71"/>
        <end position="194"/>
    </location>
</feature>
<comment type="caution">
    <text evidence="10">The sequence shown here is derived from an EMBL/GenBank/DDBJ whole genome shotgun (WGS) entry which is preliminary data.</text>
</comment>
<evidence type="ECO:0000256" key="1">
    <source>
        <dbReference type="ARBA" id="ARBA00004429"/>
    </source>
</evidence>
<dbReference type="InterPro" id="IPR018076">
    <property type="entry name" value="T2SS_GspF_dom"/>
</dbReference>
<evidence type="ECO:0000313" key="10">
    <source>
        <dbReference type="EMBL" id="KYG64947.1"/>
    </source>
</evidence>
<keyword evidence="5 8" id="KW-0812">Transmembrane</keyword>
<organism evidence="10 11">
    <name type="scientific">Bdellovibrio bacteriovorus</name>
    <dbReference type="NCBI Taxonomy" id="959"/>
    <lineage>
        <taxon>Bacteria</taxon>
        <taxon>Pseudomonadati</taxon>
        <taxon>Bdellovibrionota</taxon>
        <taxon>Bdellovibrionia</taxon>
        <taxon>Bdellovibrionales</taxon>
        <taxon>Pseudobdellovibrionaceae</taxon>
        <taxon>Bdellovibrio</taxon>
    </lineage>
</organism>
<keyword evidence="6 8" id="KW-1133">Transmembrane helix</keyword>
<feature type="transmembrane region" description="Helical" evidence="8">
    <location>
        <begin position="377"/>
        <end position="397"/>
    </location>
</feature>
<evidence type="ECO:0000256" key="2">
    <source>
        <dbReference type="ARBA" id="ARBA00005745"/>
    </source>
</evidence>
<dbReference type="Proteomes" id="UP000075320">
    <property type="component" value="Unassembled WGS sequence"/>
</dbReference>
<feature type="transmembrane region" description="Helical" evidence="8">
    <location>
        <begin position="225"/>
        <end position="243"/>
    </location>
</feature>
<evidence type="ECO:0000256" key="6">
    <source>
        <dbReference type="ARBA" id="ARBA00022989"/>
    </source>
</evidence>
<evidence type="ECO:0000256" key="7">
    <source>
        <dbReference type="ARBA" id="ARBA00023136"/>
    </source>
</evidence>